<feature type="non-terminal residue" evidence="2">
    <location>
        <position position="1"/>
    </location>
</feature>
<comment type="caution">
    <text evidence="2">The sequence shown here is derived from an EMBL/GenBank/DDBJ whole genome shotgun (WGS) entry which is preliminary data.</text>
</comment>
<keyword evidence="3" id="KW-1185">Reference proteome</keyword>
<protein>
    <submittedName>
        <fullName evidence="2">Uncharacterized protein</fullName>
    </submittedName>
</protein>
<reference evidence="2 3" key="1">
    <citation type="journal article" date="2017" name="Gigascience">
        <title>Draft genome of the honey bee ectoparasitic mite, Tropilaelaps mercedesae, is shaped by the parasitic life history.</title>
        <authorList>
            <person name="Dong X."/>
            <person name="Armstrong S.D."/>
            <person name="Xia D."/>
            <person name="Makepeace B.L."/>
            <person name="Darby A.C."/>
            <person name="Kadowaki T."/>
        </authorList>
    </citation>
    <scope>NUCLEOTIDE SEQUENCE [LARGE SCALE GENOMIC DNA]</scope>
    <source>
        <strain evidence="2">Wuxi-XJTLU</strain>
    </source>
</reference>
<dbReference type="AlphaFoldDB" id="A0A1V9XFC5"/>
<feature type="compositionally biased region" description="Polar residues" evidence="1">
    <location>
        <begin position="59"/>
        <end position="71"/>
    </location>
</feature>
<dbReference type="InParanoid" id="A0A1V9XFC5"/>
<evidence type="ECO:0000313" key="2">
    <source>
        <dbReference type="EMBL" id="OQR72199.1"/>
    </source>
</evidence>
<name>A0A1V9XFC5_9ACAR</name>
<sequence>LPTIVFWEYREVFIVTDNLAYVLSNVRCLVDSIVLVLFFGEVTSLGTCECAGEMTTKSSPRVIVTSQPDGNPQSRSSRTRSPPPLANVNDL</sequence>
<organism evidence="2 3">
    <name type="scientific">Tropilaelaps mercedesae</name>
    <dbReference type="NCBI Taxonomy" id="418985"/>
    <lineage>
        <taxon>Eukaryota</taxon>
        <taxon>Metazoa</taxon>
        <taxon>Ecdysozoa</taxon>
        <taxon>Arthropoda</taxon>
        <taxon>Chelicerata</taxon>
        <taxon>Arachnida</taxon>
        <taxon>Acari</taxon>
        <taxon>Parasitiformes</taxon>
        <taxon>Mesostigmata</taxon>
        <taxon>Gamasina</taxon>
        <taxon>Dermanyssoidea</taxon>
        <taxon>Laelapidae</taxon>
        <taxon>Tropilaelaps</taxon>
    </lineage>
</organism>
<dbReference type="Proteomes" id="UP000192247">
    <property type="component" value="Unassembled WGS sequence"/>
</dbReference>
<gene>
    <name evidence="2" type="ORF">BIW11_10536</name>
</gene>
<accession>A0A1V9XFC5</accession>
<proteinExistence type="predicted"/>
<feature type="region of interest" description="Disordered" evidence="1">
    <location>
        <begin position="59"/>
        <end position="91"/>
    </location>
</feature>
<evidence type="ECO:0000256" key="1">
    <source>
        <dbReference type="SAM" id="MobiDB-lite"/>
    </source>
</evidence>
<dbReference type="EMBL" id="MNPL01012338">
    <property type="protein sequence ID" value="OQR72199.1"/>
    <property type="molecule type" value="Genomic_DNA"/>
</dbReference>
<evidence type="ECO:0000313" key="3">
    <source>
        <dbReference type="Proteomes" id="UP000192247"/>
    </source>
</evidence>